<feature type="region of interest" description="Disordered" evidence="6">
    <location>
        <begin position="594"/>
        <end position="618"/>
    </location>
</feature>
<proteinExistence type="predicted"/>
<keyword evidence="4 5" id="KW-0472">Membrane</keyword>
<evidence type="ECO:0000256" key="5">
    <source>
        <dbReference type="PROSITE-ProRule" id="PRU00205"/>
    </source>
</evidence>
<dbReference type="PROSITE" id="PS50922">
    <property type="entry name" value="TLC"/>
    <property type="match status" value="1"/>
</dbReference>
<feature type="region of interest" description="Disordered" evidence="6">
    <location>
        <begin position="894"/>
        <end position="945"/>
    </location>
</feature>
<dbReference type="EMBL" id="LSRL02000208">
    <property type="protein sequence ID" value="TDG42681.1"/>
    <property type="molecule type" value="Genomic_DNA"/>
</dbReference>
<feature type="compositionally biased region" description="Acidic residues" evidence="6">
    <location>
        <begin position="195"/>
        <end position="204"/>
    </location>
</feature>
<feature type="compositionally biased region" description="Polar residues" evidence="6">
    <location>
        <begin position="1198"/>
        <end position="1208"/>
    </location>
</feature>
<feature type="region of interest" description="Disordered" evidence="6">
    <location>
        <begin position="1140"/>
        <end position="1215"/>
    </location>
</feature>
<evidence type="ECO:0000256" key="2">
    <source>
        <dbReference type="ARBA" id="ARBA00022692"/>
    </source>
</evidence>
<feature type="compositionally biased region" description="Low complexity" evidence="6">
    <location>
        <begin position="2017"/>
        <end position="2034"/>
    </location>
</feature>
<dbReference type="GO" id="GO:0016020">
    <property type="term" value="C:membrane"/>
    <property type="evidence" value="ECO:0007669"/>
    <property type="project" value="UniProtKB-SubCell"/>
</dbReference>
<dbReference type="GO" id="GO:0055088">
    <property type="term" value="P:lipid homeostasis"/>
    <property type="evidence" value="ECO:0007669"/>
    <property type="project" value="TreeGrafter"/>
</dbReference>
<protein>
    <recommendedName>
        <fullName evidence="8">TLC domain-containing protein</fullName>
    </recommendedName>
</protein>
<evidence type="ECO:0000313" key="10">
    <source>
        <dbReference type="Proteomes" id="UP000295192"/>
    </source>
</evidence>
<feature type="region of interest" description="Disordered" evidence="6">
    <location>
        <begin position="1374"/>
        <end position="1405"/>
    </location>
</feature>
<feature type="region of interest" description="Disordered" evidence="6">
    <location>
        <begin position="1254"/>
        <end position="1321"/>
    </location>
</feature>
<feature type="region of interest" description="Disordered" evidence="6">
    <location>
        <begin position="455"/>
        <end position="515"/>
    </location>
</feature>
<feature type="transmembrane region" description="Helical" evidence="7">
    <location>
        <begin position="1970"/>
        <end position="1997"/>
    </location>
</feature>
<feature type="compositionally biased region" description="Low complexity" evidence="6">
    <location>
        <begin position="1268"/>
        <end position="1279"/>
    </location>
</feature>
<feature type="transmembrane region" description="Helical" evidence="7">
    <location>
        <begin position="1759"/>
        <end position="1780"/>
    </location>
</feature>
<feature type="region of interest" description="Disordered" evidence="6">
    <location>
        <begin position="798"/>
        <end position="852"/>
    </location>
</feature>
<feature type="region of interest" description="Disordered" evidence="6">
    <location>
        <begin position="384"/>
        <end position="406"/>
    </location>
</feature>
<dbReference type="OrthoDB" id="10266980at2759"/>
<evidence type="ECO:0000256" key="6">
    <source>
        <dbReference type="SAM" id="MobiDB-lite"/>
    </source>
</evidence>
<keyword evidence="10" id="KW-1185">Reference proteome</keyword>
<evidence type="ECO:0000256" key="3">
    <source>
        <dbReference type="ARBA" id="ARBA00022989"/>
    </source>
</evidence>
<feature type="compositionally biased region" description="Basic and acidic residues" evidence="6">
    <location>
        <begin position="926"/>
        <end position="939"/>
    </location>
</feature>
<comment type="subcellular location">
    <subcellularLocation>
        <location evidence="1">Membrane</location>
        <topology evidence="1">Multi-pass membrane protein</topology>
    </subcellularLocation>
</comment>
<feature type="region of interest" description="Disordered" evidence="6">
    <location>
        <begin position="2008"/>
        <end position="2066"/>
    </location>
</feature>
<dbReference type="SMART" id="SM00724">
    <property type="entry name" value="TLC"/>
    <property type="match status" value="1"/>
</dbReference>
<gene>
    <name evidence="9" type="ORF">AWZ03_010901</name>
</gene>
<dbReference type="InterPro" id="IPR050846">
    <property type="entry name" value="TLCD"/>
</dbReference>
<evidence type="ECO:0000313" key="9">
    <source>
        <dbReference type="EMBL" id="TDG42681.1"/>
    </source>
</evidence>
<feature type="compositionally biased region" description="Polar residues" evidence="6">
    <location>
        <begin position="1254"/>
        <end position="1263"/>
    </location>
</feature>
<name>A0A484B4D1_DRONA</name>
<feature type="region of interest" description="Disordered" evidence="6">
    <location>
        <begin position="1098"/>
        <end position="1117"/>
    </location>
</feature>
<feature type="compositionally biased region" description="Basic and acidic residues" evidence="6">
    <location>
        <begin position="898"/>
        <end position="914"/>
    </location>
</feature>
<dbReference type="Pfam" id="PF03798">
    <property type="entry name" value="TRAM_LAG1_CLN8"/>
    <property type="match status" value="1"/>
</dbReference>
<feature type="compositionally biased region" description="Polar residues" evidence="6">
    <location>
        <begin position="484"/>
        <end position="493"/>
    </location>
</feature>
<dbReference type="STRING" id="7232.A0A484B4D1"/>
<dbReference type="PANTHER" id="PTHR13439:SF66">
    <property type="entry name" value="BCDNA.GH12326"/>
    <property type="match status" value="1"/>
</dbReference>
<feature type="region of interest" description="Disordered" evidence="6">
    <location>
        <begin position="697"/>
        <end position="736"/>
    </location>
</feature>
<evidence type="ECO:0000256" key="7">
    <source>
        <dbReference type="SAM" id="Phobius"/>
    </source>
</evidence>
<comment type="caution">
    <text evidence="9">The sequence shown here is derived from an EMBL/GenBank/DDBJ whole genome shotgun (WGS) entry which is preliminary data.</text>
</comment>
<organism evidence="9 10">
    <name type="scientific">Drosophila navojoa</name>
    <name type="common">Fruit fly</name>
    <dbReference type="NCBI Taxonomy" id="7232"/>
    <lineage>
        <taxon>Eukaryota</taxon>
        <taxon>Metazoa</taxon>
        <taxon>Ecdysozoa</taxon>
        <taxon>Arthropoda</taxon>
        <taxon>Hexapoda</taxon>
        <taxon>Insecta</taxon>
        <taxon>Pterygota</taxon>
        <taxon>Neoptera</taxon>
        <taxon>Endopterygota</taxon>
        <taxon>Diptera</taxon>
        <taxon>Brachycera</taxon>
        <taxon>Muscomorpha</taxon>
        <taxon>Ephydroidea</taxon>
        <taxon>Drosophilidae</taxon>
        <taxon>Drosophila</taxon>
    </lineage>
</organism>
<dbReference type="Proteomes" id="UP000295192">
    <property type="component" value="Unassembled WGS sequence"/>
</dbReference>
<feature type="compositionally biased region" description="Basic and acidic residues" evidence="6">
    <location>
        <begin position="1649"/>
        <end position="1660"/>
    </location>
</feature>
<feature type="domain" description="TLC" evidence="8">
    <location>
        <begin position="1725"/>
        <end position="2001"/>
    </location>
</feature>
<feature type="compositionally biased region" description="Polar residues" evidence="6">
    <location>
        <begin position="801"/>
        <end position="816"/>
    </location>
</feature>
<accession>A0A484B4D1</accession>
<dbReference type="OMA" id="YCQELRR"/>
<feature type="transmembrane region" description="Helical" evidence="7">
    <location>
        <begin position="1873"/>
        <end position="1891"/>
    </location>
</feature>
<feature type="compositionally biased region" description="Polar residues" evidence="6">
    <location>
        <begin position="504"/>
        <end position="513"/>
    </location>
</feature>
<feature type="compositionally biased region" description="Pro residues" evidence="6">
    <location>
        <begin position="2035"/>
        <end position="2044"/>
    </location>
</feature>
<dbReference type="InterPro" id="IPR006634">
    <property type="entry name" value="TLC-dom"/>
</dbReference>
<keyword evidence="3 7" id="KW-1133">Transmembrane helix</keyword>
<feature type="compositionally biased region" description="Polar residues" evidence="6">
    <location>
        <begin position="460"/>
        <end position="471"/>
    </location>
</feature>
<evidence type="ECO:0000256" key="1">
    <source>
        <dbReference type="ARBA" id="ARBA00004141"/>
    </source>
</evidence>
<feature type="transmembrane region" description="Helical" evidence="7">
    <location>
        <begin position="1929"/>
        <end position="1950"/>
    </location>
</feature>
<feature type="compositionally biased region" description="Basic and acidic residues" evidence="6">
    <location>
        <begin position="384"/>
        <end position="396"/>
    </location>
</feature>
<dbReference type="GO" id="GO:0005783">
    <property type="term" value="C:endoplasmic reticulum"/>
    <property type="evidence" value="ECO:0007669"/>
    <property type="project" value="TreeGrafter"/>
</dbReference>
<evidence type="ECO:0000256" key="4">
    <source>
        <dbReference type="ARBA" id="ARBA00023136"/>
    </source>
</evidence>
<sequence length="2066" mass="232985">MGCQERFVANEMQKFPPCDSSIAERHFAFCLCKKHSQRQTSLSRRRTPGQRMFEQLLVNDGKPERLLVPDLATDWFRKQKVFLDKVTSKEQLQMQLAMQLEDFPSQFKPSVCDCKRCSCNGPKVPESIQYLDYCQELRRRRQHLQRQRHHKRLDELLCDCHNPPTWPHAKRQRVGQSEQPLGNEQAKPKPKPEAELEPEPDPEPAESSKANKITVCPTQIAGCMPDTSAEGTRFTGGLSMRSKDKICPMYPHRTCCCLRARRRKSCGCIYQADGQPMGDECIAACRRFESPLPRLRQKYNLREVPQRRLNPACFRRISPEFYGLLQSYEDGMSKRYPLYGVPLRCWCKTMPCCGCEQPATDVCEQPCLGDQGLEACVGYPAKKDQPLPTNDDKDTESSEPIQELPPNYTEHTTFCDDEICKVYKCPDLVCTSEKCQQNACDENCESKEQHPDAELESKQADQTICTRSTCPARSHKKNERKTGESPSVPNTEPISEAMLDSRSLVPSQSTTVGVSKAGPEGVPRCCYPKQWFFKNKIVRDSSACMGVEPEVKSKRKGILGSVAGLCKRAIMPGRYLLYSLSTLHRPQVAYGDRSAKKQRLLKEPPKEKEEEAKSESFFSSKSKSSNWSQIQSQGTLWHSSASCSIVQNKCGYLKRKPIAGQFGKLGSKWMSANKINLTPSFLPHRQKFLMVQGKRPEWMTPPTTEIDPDPDPAQGQPRSTQLEEATNEGPAEEQEAVNHNAVFVNTMSRANEKPSTSKAARASYVPKTDYSQLMHLVARKRAKTAHYKRCTVSFAEKQRINGRQPTSLRLQRQQTRSSKRQHGSSPERRRSASPVPMKKQRTMDRADTPMQIAEPVYSKSLSSVRPRANLQAPSTTWLSAYSDDSISLKDQFMSCESQESKKRAPPHRQDKDSSDTQPGGLKDHHRPAERALPDKEYEPHGQQYSSCTSRMARLYNANAGHGIGMQVTNMGEKYPRKVFDSEKVNNDQNFAEQPQHHRTNEPSANNVLDFKSNISNETSMDTVEHNAERVAKITHYVQGPSHGDLKMKSISNAQKTESHGLPNIILSTRSPNDKKIIKLRDTVLKLPKVKVKYPNCKAHSLLSTRRPPPPPSPPQHFRVNQVKMLDDEQWRQLLDQANRNYINQQKSMGRGRRYDSGRDNDNDSDNDNKNANNKDENENSYGGHMSKCRSRSGCDVQFQDNDSPSNPIKQMPKTLFNNPTALGFIGRQVPLPKPRTYASSSYELRDKKIYTAPSSLKSSANTESRIDSNSQKSKQLSSSEDVRQQRERTEDRSDERSKRLPVERYQKEPAAMRPPLVTTSEFLGRNPSDVINAEYGNRAVVRMSANNTIDCRDVEYVHTPGRRQSAMLPAFSESFGYPEPSRRHSQSSIDDALPSIKQAGPPQRSSILKSALRPLSNMLKQATDVRHVNFANTNLSDLVIPSRSRRMAYYDMDESTPQAVSMHSGKHRPTIARVKSSCQSVPHKFSFTQPNRSKCIQQPLVDKADMPSIFSLPTTSFVQQTENIGDPTAYMQSPTGHERLPTRKQELEELDLPTNSQLLTKPGDIPRVKRVANDRKMPRSVSIISDLDFNAYYSPPRHVTKKSDVDAPGTTTTTDADLLFTNLLDRMKHKCRGCSTNTCPPTAECRLPPPERFDDDKSSESDGYSKPTRVSYPCSPHKLMGNTHDLGVDCYPKRSCCLRQLPKEPIVIQPTTGGLRLQQLRQKSLPTLFYGRRIVSAIQASFSFLVGLIVCKSTCSKSFVYASHFLMEAYGWFGTAYFMYDIWSMYKVHTQKIADKLHLLRLTKSKPFANGHARKYYDKAGGVGGGDRGGGNNNGSTPSTPHEICDYDGACVQIPKDGRWDFLKYVLTHPVMMIHHVFIGTFGLLVVTYIRGGGHCIYSYMFMMEFSTPFVSLRSILSTMGLKDSRAYIVNGLLMLVTFFVCRVCMWPYVMWRYSLAIDAASMWSAMCGLPRGCLISMAILFLPQLYWFYLMFMGALKVFLPKRQKQPSTLGTQSQPNALTDTPTPTAAATPTLTPTPTPPDSPNPTAKSTPPPTLAAPISNGKQK</sequence>
<feature type="region of interest" description="Disordered" evidence="6">
    <location>
        <begin position="1645"/>
        <end position="1668"/>
    </location>
</feature>
<reference evidence="9 10" key="1">
    <citation type="journal article" date="2019" name="J. Hered.">
        <title>An Improved Genome Assembly for Drosophila navojoa, the Basal Species in the mojavensis Cluster.</title>
        <authorList>
            <person name="Vanderlinde T."/>
            <person name="Dupim E.G."/>
            <person name="Nazario-Yepiz N.O."/>
            <person name="Carvalho A.B."/>
        </authorList>
    </citation>
    <scope>NUCLEOTIDE SEQUENCE [LARGE SCALE GENOMIC DNA]</scope>
    <source>
        <strain evidence="9">Navoj_Jal97</strain>
        <tissue evidence="9">Whole organism</tissue>
    </source>
</reference>
<keyword evidence="2 5" id="KW-0812">Transmembrane</keyword>
<feature type="region of interest" description="Disordered" evidence="6">
    <location>
        <begin position="168"/>
        <end position="210"/>
    </location>
</feature>
<feature type="compositionally biased region" description="Basic and acidic residues" evidence="6">
    <location>
        <begin position="1152"/>
        <end position="1177"/>
    </location>
</feature>
<evidence type="ECO:0000259" key="8">
    <source>
        <dbReference type="PROSITE" id="PS50922"/>
    </source>
</evidence>
<feature type="compositionally biased region" description="Basic and acidic residues" evidence="6">
    <location>
        <begin position="1280"/>
        <end position="1307"/>
    </location>
</feature>
<dbReference type="PANTHER" id="PTHR13439">
    <property type="entry name" value="CT120 PROTEIN"/>
    <property type="match status" value="1"/>
</dbReference>
<feature type="compositionally biased region" description="Basic and acidic residues" evidence="6">
    <location>
        <begin position="600"/>
        <end position="614"/>
    </location>
</feature>